<dbReference type="EMBL" id="QFWQ01000011">
    <property type="protein sequence ID" value="RCS28634.1"/>
    <property type="molecule type" value="Genomic_DNA"/>
</dbReference>
<proteinExistence type="predicted"/>
<accession>A0A368K9W3</accession>
<protein>
    <submittedName>
        <fullName evidence="1">Uncharacterized protein</fullName>
    </submittedName>
</protein>
<gene>
    <name evidence="1" type="ORF">DEO45_15630</name>
</gene>
<reference evidence="1 2" key="1">
    <citation type="submission" date="2018-05" db="EMBL/GenBank/DDBJ databases">
        <title>Draft genome sequence of Rhodanobacter denitrificans Yn1 isolated from gold copper mine.</title>
        <authorList>
            <person name="Yang N."/>
            <person name="Mazhar H.S."/>
            <person name="Rensing C."/>
        </authorList>
    </citation>
    <scope>NUCLEOTIDE SEQUENCE [LARGE SCALE GENOMIC DNA]</scope>
    <source>
        <strain evidence="1 2">Yn1</strain>
    </source>
</reference>
<keyword evidence="2" id="KW-1185">Reference proteome</keyword>
<organism evidence="1 2">
    <name type="scientific">Rhodanobacter denitrificans</name>
    <dbReference type="NCBI Taxonomy" id="666685"/>
    <lineage>
        <taxon>Bacteria</taxon>
        <taxon>Pseudomonadati</taxon>
        <taxon>Pseudomonadota</taxon>
        <taxon>Gammaproteobacteria</taxon>
        <taxon>Lysobacterales</taxon>
        <taxon>Rhodanobacteraceae</taxon>
        <taxon>Rhodanobacter</taxon>
    </lineage>
</organism>
<sequence>MKKLMALLAVLVVVVLLVFAFNYVSVGSKLATVIHDDPRNSGVDMNAHYDYYTNPEVLVLDMRGIGPSNSMADVFRVVIQLSHSMQSKQFKTVKFEWHGSERYDLSGSDFQELGTALDGQNPMYIMRTFPEKLTLPDGTHPFGTWTGGLLGVLSHQMDDFNKFHHGWYLDSMMSAKDK</sequence>
<dbReference type="AlphaFoldDB" id="A0A368K9W3"/>
<name>A0A368K9W3_9GAMM</name>
<comment type="caution">
    <text evidence="1">The sequence shown here is derived from an EMBL/GenBank/DDBJ whole genome shotgun (WGS) entry which is preliminary data.</text>
</comment>
<evidence type="ECO:0000313" key="1">
    <source>
        <dbReference type="EMBL" id="RCS28634.1"/>
    </source>
</evidence>
<dbReference type="OrthoDB" id="8455690at2"/>
<evidence type="ECO:0000313" key="2">
    <source>
        <dbReference type="Proteomes" id="UP000252387"/>
    </source>
</evidence>
<dbReference type="RefSeq" id="WP_114345575.1">
    <property type="nucleotide sequence ID" value="NZ_QFWQ01000011.1"/>
</dbReference>
<dbReference type="Proteomes" id="UP000252387">
    <property type="component" value="Unassembled WGS sequence"/>
</dbReference>